<evidence type="ECO:0000259" key="4">
    <source>
        <dbReference type="PROSITE" id="PS51320"/>
    </source>
</evidence>
<feature type="region of interest" description="Disordered" evidence="3">
    <location>
        <begin position="249"/>
        <end position="272"/>
    </location>
</feature>
<evidence type="ECO:0000256" key="2">
    <source>
        <dbReference type="RuleBase" id="RU369065"/>
    </source>
</evidence>
<dbReference type="GO" id="GO:2000022">
    <property type="term" value="P:regulation of jasmonic acid mediated signaling pathway"/>
    <property type="evidence" value="ECO:0007669"/>
    <property type="project" value="UniProtKB-UniRule"/>
</dbReference>
<feature type="compositionally biased region" description="Basic and acidic residues" evidence="3">
    <location>
        <begin position="100"/>
        <end position="117"/>
    </location>
</feature>
<feature type="region of interest" description="Disordered" evidence="3">
    <location>
        <begin position="99"/>
        <end position="120"/>
    </location>
</feature>
<dbReference type="GO" id="GO:0005634">
    <property type="term" value="C:nucleus"/>
    <property type="evidence" value="ECO:0007669"/>
    <property type="project" value="UniProtKB-SubCell"/>
</dbReference>
<sequence length="272" mass="29395">MSSSVEFDGQKPAARSPEKASFSHRCSLLSQYLKEKGSFGDLSLGMTCNIEANGNVNAIADMMRSPATTMNLFPPGDVQNLNSGGSRSFRPMELFPQHTGLKDDLQKKNDSEVKKSASPEPQAAQMTIFYAGKVIVFDDFPADKAKEIMALAGKGSSQMHNSFPTIPAKTQPVFPSNITKGPTECNNSVPSSSNAIPNFGNSVIQERPQAFPQPIAGDLPIARRASLHRFLEKRKDRITSKAPYQTATLRAGVTKPAENKPWLGLGAAQPSQ</sequence>
<dbReference type="PANTHER" id="PTHR33077">
    <property type="entry name" value="PROTEIN TIFY 4A-RELATED-RELATED"/>
    <property type="match status" value="1"/>
</dbReference>
<dbReference type="PANTHER" id="PTHR33077:SF140">
    <property type="entry name" value="PROTEIN TIFY 10B"/>
    <property type="match status" value="1"/>
</dbReference>
<dbReference type="EMBL" id="JAIWQS010000011">
    <property type="protein sequence ID" value="KAJ8751090.1"/>
    <property type="molecule type" value="Genomic_DNA"/>
</dbReference>
<evidence type="ECO:0000256" key="1">
    <source>
        <dbReference type="ARBA" id="ARBA00008614"/>
    </source>
</evidence>
<dbReference type="Pfam" id="PF06200">
    <property type="entry name" value="tify"/>
    <property type="match status" value="1"/>
</dbReference>
<organism evidence="5 6">
    <name type="scientific">Erythroxylum novogranatense</name>
    <dbReference type="NCBI Taxonomy" id="1862640"/>
    <lineage>
        <taxon>Eukaryota</taxon>
        <taxon>Viridiplantae</taxon>
        <taxon>Streptophyta</taxon>
        <taxon>Embryophyta</taxon>
        <taxon>Tracheophyta</taxon>
        <taxon>Spermatophyta</taxon>
        <taxon>Magnoliopsida</taxon>
        <taxon>eudicotyledons</taxon>
        <taxon>Gunneridae</taxon>
        <taxon>Pentapetalae</taxon>
        <taxon>rosids</taxon>
        <taxon>fabids</taxon>
        <taxon>Malpighiales</taxon>
        <taxon>Erythroxylaceae</taxon>
        <taxon>Erythroxylum</taxon>
    </lineage>
</organism>
<dbReference type="Pfam" id="PF09425">
    <property type="entry name" value="Jas_motif"/>
    <property type="match status" value="1"/>
</dbReference>
<accession>A0AAV8SFX6</accession>
<dbReference type="PROSITE" id="PS51320">
    <property type="entry name" value="TIFY"/>
    <property type="match status" value="1"/>
</dbReference>
<dbReference type="SMART" id="SM00979">
    <property type="entry name" value="TIFY"/>
    <property type="match status" value="1"/>
</dbReference>
<comment type="similarity">
    <text evidence="1 2">Belongs to the TIFY/JAZ family.</text>
</comment>
<dbReference type="AlphaFoldDB" id="A0AAV8SFX6"/>
<dbReference type="Proteomes" id="UP001159364">
    <property type="component" value="Linkage Group LG11"/>
</dbReference>
<dbReference type="InterPro" id="IPR010399">
    <property type="entry name" value="Tify_dom"/>
</dbReference>
<dbReference type="GO" id="GO:0009611">
    <property type="term" value="P:response to wounding"/>
    <property type="evidence" value="ECO:0007669"/>
    <property type="project" value="UniProtKB-UniRule"/>
</dbReference>
<protein>
    <recommendedName>
        <fullName evidence="2">Protein TIFY</fullName>
    </recommendedName>
    <alternativeName>
        <fullName evidence="2">Jasmonate ZIM domain-containing protein</fullName>
    </alternativeName>
</protein>
<reference evidence="5 6" key="1">
    <citation type="submission" date="2021-09" db="EMBL/GenBank/DDBJ databases">
        <title>Genomic insights and catalytic innovation underlie evolution of tropane alkaloids biosynthesis.</title>
        <authorList>
            <person name="Wang Y.-J."/>
            <person name="Tian T."/>
            <person name="Huang J.-P."/>
            <person name="Huang S.-X."/>
        </authorList>
    </citation>
    <scope>NUCLEOTIDE SEQUENCE [LARGE SCALE GENOMIC DNA]</scope>
    <source>
        <strain evidence="5">KIB-2018</strain>
        <tissue evidence="5">Leaf</tissue>
    </source>
</reference>
<evidence type="ECO:0000313" key="6">
    <source>
        <dbReference type="Proteomes" id="UP001159364"/>
    </source>
</evidence>
<name>A0AAV8SFX6_9ROSI</name>
<feature type="domain" description="Tify" evidence="4">
    <location>
        <begin position="119"/>
        <end position="154"/>
    </location>
</feature>
<evidence type="ECO:0000313" key="5">
    <source>
        <dbReference type="EMBL" id="KAJ8751090.1"/>
    </source>
</evidence>
<dbReference type="InterPro" id="IPR040390">
    <property type="entry name" value="TIFY/JAZ"/>
</dbReference>
<gene>
    <name evidence="5" type="ORF">K2173_016271</name>
</gene>
<keyword evidence="2" id="KW-0539">Nucleus</keyword>
<comment type="domain">
    <text evidence="2">The jas domain is required for interaction with COI1.</text>
</comment>
<feature type="region of interest" description="Disordered" evidence="3">
    <location>
        <begin position="1"/>
        <end position="20"/>
    </location>
</feature>
<dbReference type="InterPro" id="IPR018467">
    <property type="entry name" value="CCT_CS"/>
</dbReference>
<comment type="caution">
    <text evidence="5">The sequence shown here is derived from an EMBL/GenBank/DDBJ whole genome shotgun (WGS) entry which is preliminary data.</text>
</comment>
<dbReference type="GO" id="GO:0031347">
    <property type="term" value="P:regulation of defense response"/>
    <property type="evidence" value="ECO:0007669"/>
    <property type="project" value="UniProtKB-UniRule"/>
</dbReference>
<keyword evidence="6" id="KW-1185">Reference proteome</keyword>
<evidence type="ECO:0000256" key="3">
    <source>
        <dbReference type="SAM" id="MobiDB-lite"/>
    </source>
</evidence>
<proteinExistence type="inferred from homology"/>
<keyword evidence="2" id="KW-1184">Jasmonic acid signaling pathway</keyword>
<comment type="subcellular location">
    <subcellularLocation>
        <location evidence="2">Nucleus</location>
    </subcellularLocation>
</comment>
<comment type="function">
    <text evidence="2">Repressor of jasmonate responses.</text>
</comment>